<dbReference type="InterPro" id="IPR050527">
    <property type="entry name" value="Snail/Krueppel_Znf"/>
</dbReference>
<feature type="domain" description="C2H2-type" evidence="15">
    <location>
        <begin position="329"/>
        <end position="356"/>
    </location>
</feature>
<feature type="domain" description="C2H2-type" evidence="15">
    <location>
        <begin position="525"/>
        <end position="552"/>
    </location>
</feature>
<dbReference type="PROSITE" id="PS50157">
    <property type="entry name" value="ZINC_FINGER_C2H2_2"/>
    <property type="match status" value="12"/>
</dbReference>
<dbReference type="FunFam" id="3.30.160.60:FF:000737">
    <property type="entry name" value="Zinc finger protein 565"/>
    <property type="match status" value="1"/>
</dbReference>
<dbReference type="Gene3D" id="3.30.160.60">
    <property type="entry name" value="Classic Zinc Finger"/>
    <property type="match status" value="12"/>
</dbReference>
<evidence type="ECO:0000256" key="8">
    <source>
        <dbReference type="ARBA" id="ARBA00023015"/>
    </source>
</evidence>
<reference evidence="17" key="1">
    <citation type="submission" date="2025-08" db="UniProtKB">
        <authorList>
            <consortium name="RefSeq"/>
        </authorList>
    </citation>
    <scope>IDENTIFICATION</scope>
    <source>
        <tissue evidence="17">Whole blood</tissue>
    </source>
</reference>
<comment type="subcellular location">
    <subcellularLocation>
        <location evidence="2">Nucleus</location>
    </subcellularLocation>
</comment>
<dbReference type="FunFam" id="3.30.160.60:FF:000367">
    <property type="entry name" value="Zinc finger protein 572"/>
    <property type="match status" value="1"/>
</dbReference>
<dbReference type="GeneID" id="128772456"/>
<evidence type="ECO:0000259" key="15">
    <source>
        <dbReference type="PROSITE" id="PS50157"/>
    </source>
</evidence>
<dbReference type="Proteomes" id="UP001165780">
    <property type="component" value="Unplaced"/>
</dbReference>
<dbReference type="FunFam" id="3.30.160.60:FF:000023">
    <property type="entry name" value="zinc finger protein 37 homolog"/>
    <property type="match status" value="1"/>
</dbReference>
<name>A0A9W2V199_PANPR</name>
<feature type="domain" description="C2H2-type" evidence="15">
    <location>
        <begin position="469"/>
        <end position="496"/>
    </location>
</feature>
<dbReference type="GO" id="GO:0005634">
    <property type="term" value="C:nucleus"/>
    <property type="evidence" value="ECO:0007669"/>
    <property type="project" value="UniProtKB-SubCell"/>
</dbReference>
<evidence type="ECO:0000313" key="16">
    <source>
        <dbReference type="Proteomes" id="UP001165780"/>
    </source>
</evidence>
<evidence type="ECO:0000256" key="4">
    <source>
        <dbReference type="ARBA" id="ARBA00022723"/>
    </source>
</evidence>
<keyword evidence="11" id="KW-0539">Nucleus</keyword>
<evidence type="ECO:0000256" key="1">
    <source>
        <dbReference type="ARBA" id="ARBA00003767"/>
    </source>
</evidence>
<evidence type="ECO:0000256" key="7">
    <source>
        <dbReference type="ARBA" id="ARBA00022833"/>
    </source>
</evidence>
<sequence>MTRGVVHVSVYWVPSWAGSPQAGSRVSLGGQLCPDGDEHGPEGAHRRGQAGPPRVPFSSLSTSGLLLTSSPWKPRVPGDGNFAPVCPAPGAGRAGPKPGVITQLERGDEPWVLDAQGAKGKGRPRVSVSARGTRTEYSELSSGEMLDGEELDRLQSAVSQGPEPGEARACVREPEDSLDEPVEQRCLRPVTWTNEESIQESAGSLSFQSSPISDQRPHKCDICEQSFEQRSYLNNHKRVHRTKKISVVHDSGEFFSANLAKEAEIIPLGKKLHHCGYCGKAFRYSANLVKHQRLHSEEKPYKCEECGKAFGQSCEFISHRRMHSGEIPYRCGECGKTFNQRPNLMKHQRIHTGEKPYKCGDCGKHFSAYSSLIYHQRIHTGEKPYKCNDCGKAFSDGSILIRHRRTHTGEKPFECKECGKGFTQSSNLIQHQRIHTGEKPYKCNECEKAFIQKTKLVEHQRSHTGEKPYECNDCGKVFSQSTHLIQHQRIHTGEKPYKCSECGKAFHNSSRLIHHQRSHHGEKPYKCSDCKKAFSQGTYLIQHRRIHTGEKPYKCSKCGKAFRHSSNMCQHQRIHLREDFAR</sequence>
<feature type="domain" description="C2H2-type" evidence="15">
    <location>
        <begin position="413"/>
        <end position="440"/>
    </location>
</feature>
<evidence type="ECO:0000313" key="17">
    <source>
        <dbReference type="RefSeq" id="XP_053752288.1"/>
    </source>
</evidence>
<feature type="domain" description="C2H2-type" evidence="15">
    <location>
        <begin position="553"/>
        <end position="580"/>
    </location>
</feature>
<comment type="function">
    <text evidence="1">May be involved in transcriptional regulation.</text>
</comment>
<keyword evidence="7" id="KW-0862">Zinc</keyword>
<accession>A0A9W2V199</accession>
<dbReference type="FunFam" id="3.30.160.60:FF:000427">
    <property type="entry name" value="Zinc finger with KRAB and SCAN domains 7"/>
    <property type="match status" value="1"/>
</dbReference>
<keyword evidence="5" id="KW-0677">Repeat</keyword>
<dbReference type="PANTHER" id="PTHR24388:SF96">
    <property type="entry name" value="GENE, 32687-RELATED"/>
    <property type="match status" value="1"/>
</dbReference>
<feature type="region of interest" description="Disordered" evidence="14">
    <location>
        <begin position="115"/>
        <end position="142"/>
    </location>
</feature>
<evidence type="ECO:0000256" key="13">
    <source>
        <dbReference type="PROSITE-ProRule" id="PRU00042"/>
    </source>
</evidence>
<dbReference type="GO" id="GO:0008270">
    <property type="term" value="F:zinc ion binding"/>
    <property type="evidence" value="ECO:0007669"/>
    <property type="project" value="UniProtKB-KW"/>
</dbReference>
<dbReference type="FunFam" id="3.30.160.60:FF:001025">
    <property type="entry name" value="zinc finger protein 34"/>
    <property type="match status" value="1"/>
</dbReference>
<dbReference type="CTD" id="80778"/>
<dbReference type="GO" id="GO:0000981">
    <property type="term" value="F:DNA-binding transcription factor activity, RNA polymerase II-specific"/>
    <property type="evidence" value="ECO:0007669"/>
    <property type="project" value="TreeGrafter"/>
</dbReference>
<dbReference type="PROSITE" id="PS00028">
    <property type="entry name" value="ZINC_FINGER_C2H2_1"/>
    <property type="match status" value="12"/>
</dbReference>
<dbReference type="SUPFAM" id="SSF57667">
    <property type="entry name" value="beta-beta-alpha zinc fingers"/>
    <property type="match status" value="7"/>
</dbReference>
<organism evidence="16 17">
    <name type="scientific">Panthera pardus</name>
    <name type="common">Leopard</name>
    <name type="synonym">Felis pardus</name>
    <dbReference type="NCBI Taxonomy" id="9691"/>
    <lineage>
        <taxon>Eukaryota</taxon>
        <taxon>Metazoa</taxon>
        <taxon>Chordata</taxon>
        <taxon>Craniata</taxon>
        <taxon>Vertebrata</taxon>
        <taxon>Euteleostomi</taxon>
        <taxon>Mammalia</taxon>
        <taxon>Eutheria</taxon>
        <taxon>Laurasiatheria</taxon>
        <taxon>Carnivora</taxon>
        <taxon>Feliformia</taxon>
        <taxon>Felidae</taxon>
        <taxon>Pantherinae</taxon>
        <taxon>Panthera</taxon>
    </lineage>
</organism>
<evidence type="ECO:0000256" key="6">
    <source>
        <dbReference type="ARBA" id="ARBA00022771"/>
    </source>
</evidence>
<proteinExistence type="inferred from homology"/>
<evidence type="ECO:0000256" key="3">
    <source>
        <dbReference type="ARBA" id="ARBA00006991"/>
    </source>
</evidence>
<evidence type="ECO:0000256" key="10">
    <source>
        <dbReference type="ARBA" id="ARBA00023163"/>
    </source>
</evidence>
<keyword evidence="6 13" id="KW-0863">Zinc-finger</keyword>
<feature type="domain" description="C2H2-type" evidence="15">
    <location>
        <begin position="273"/>
        <end position="300"/>
    </location>
</feature>
<feature type="domain" description="C2H2-type" evidence="15">
    <location>
        <begin position="357"/>
        <end position="384"/>
    </location>
</feature>
<feature type="compositionally biased region" description="Low complexity" evidence="14">
    <location>
        <begin position="58"/>
        <end position="70"/>
    </location>
</feature>
<gene>
    <name evidence="17" type="primary">ZNF34</name>
</gene>
<evidence type="ECO:0000256" key="12">
    <source>
        <dbReference type="ARBA" id="ARBA00068224"/>
    </source>
</evidence>
<evidence type="ECO:0000256" key="5">
    <source>
        <dbReference type="ARBA" id="ARBA00022737"/>
    </source>
</evidence>
<dbReference type="SMART" id="SM00355">
    <property type="entry name" value="ZnF_C2H2"/>
    <property type="match status" value="12"/>
</dbReference>
<dbReference type="AlphaFoldDB" id="A0A9W2V199"/>
<evidence type="ECO:0000256" key="2">
    <source>
        <dbReference type="ARBA" id="ARBA00004123"/>
    </source>
</evidence>
<feature type="domain" description="C2H2-type" evidence="15">
    <location>
        <begin position="441"/>
        <end position="468"/>
    </location>
</feature>
<dbReference type="RefSeq" id="XP_053752288.1">
    <property type="nucleotide sequence ID" value="XM_053896313.1"/>
</dbReference>
<feature type="region of interest" description="Disordered" evidence="14">
    <location>
        <begin position="159"/>
        <end position="183"/>
    </location>
</feature>
<dbReference type="FunFam" id="3.30.160.60:FF:000016">
    <property type="entry name" value="zinc finger protein 37 homolog"/>
    <property type="match status" value="1"/>
</dbReference>
<dbReference type="FunFam" id="3.30.160.60:FF:001392">
    <property type="entry name" value="zinc finger protein 34 isoform X2"/>
    <property type="match status" value="1"/>
</dbReference>
<keyword evidence="16" id="KW-1185">Reference proteome</keyword>
<dbReference type="FunFam" id="3.30.160.60:FF:000730">
    <property type="entry name" value="zinc finger protein 34 isoform X1"/>
    <property type="match status" value="1"/>
</dbReference>
<feature type="domain" description="C2H2-type" evidence="15">
    <location>
        <begin position="218"/>
        <end position="245"/>
    </location>
</feature>
<keyword evidence="4" id="KW-0479">Metal-binding</keyword>
<dbReference type="PANTHER" id="PTHR24388">
    <property type="entry name" value="ZINC FINGER PROTEIN"/>
    <property type="match status" value="1"/>
</dbReference>
<feature type="region of interest" description="Disordered" evidence="14">
    <location>
        <begin position="19"/>
        <end position="73"/>
    </location>
</feature>
<dbReference type="FunFam" id="3.30.160.60:FF:000688">
    <property type="entry name" value="zinc finger protein 197 isoform X1"/>
    <property type="match status" value="1"/>
</dbReference>
<dbReference type="InterPro" id="IPR036236">
    <property type="entry name" value="Znf_C2H2_sf"/>
</dbReference>
<comment type="similarity">
    <text evidence="3">Belongs to the krueppel C2H2-type zinc-finger protein family.</text>
</comment>
<dbReference type="InterPro" id="IPR013087">
    <property type="entry name" value="Znf_C2H2_type"/>
</dbReference>
<dbReference type="GO" id="GO:0000978">
    <property type="term" value="F:RNA polymerase II cis-regulatory region sequence-specific DNA binding"/>
    <property type="evidence" value="ECO:0007669"/>
    <property type="project" value="TreeGrafter"/>
</dbReference>
<dbReference type="FunFam" id="3.30.160.60:FF:002343">
    <property type="entry name" value="Zinc finger protein 33A"/>
    <property type="match status" value="2"/>
</dbReference>
<evidence type="ECO:0000256" key="9">
    <source>
        <dbReference type="ARBA" id="ARBA00023125"/>
    </source>
</evidence>
<feature type="compositionally biased region" description="Basic and acidic residues" evidence="14">
    <location>
        <begin position="165"/>
        <end position="175"/>
    </location>
</feature>
<feature type="domain" description="C2H2-type" evidence="15">
    <location>
        <begin position="301"/>
        <end position="328"/>
    </location>
</feature>
<feature type="compositionally biased region" description="Basic and acidic residues" evidence="14">
    <location>
        <begin position="36"/>
        <end position="45"/>
    </location>
</feature>
<protein>
    <recommendedName>
        <fullName evidence="12">Zinc finger protein 34</fullName>
    </recommendedName>
</protein>
<feature type="domain" description="C2H2-type" evidence="15">
    <location>
        <begin position="385"/>
        <end position="412"/>
    </location>
</feature>
<evidence type="ECO:0000256" key="11">
    <source>
        <dbReference type="ARBA" id="ARBA00023242"/>
    </source>
</evidence>
<keyword evidence="10" id="KW-0804">Transcription</keyword>
<evidence type="ECO:0000256" key="14">
    <source>
        <dbReference type="SAM" id="MobiDB-lite"/>
    </source>
</evidence>
<keyword evidence="9" id="KW-0238">DNA-binding</keyword>
<feature type="domain" description="C2H2-type" evidence="15">
    <location>
        <begin position="497"/>
        <end position="524"/>
    </location>
</feature>
<keyword evidence="8" id="KW-0805">Transcription regulation</keyword>
<dbReference type="Pfam" id="PF00096">
    <property type="entry name" value="zf-C2H2"/>
    <property type="match status" value="12"/>
</dbReference>
<dbReference type="FunFam" id="3.30.160.60:FF:002214">
    <property type="entry name" value="zinc finger protein 34 isoform X2"/>
    <property type="match status" value="1"/>
</dbReference>